<gene>
    <name evidence="2" type="ORF">Afil01_64380</name>
</gene>
<keyword evidence="1" id="KW-0472">Membrane</keyword>
<accession>A0A9W6SSH4</accession>
<reference evidence="2" key="1">
    <citation type="submission" date="2023-03" db="EMBL/GenBank/DDBJ databases">
        <title>Actinorhabdospora filicis NBRC 111898.</title>
        <authorList>
            <person name="Ichikawa N."/>
            <person name="Sato H."/>
            <person name="Tonouchi N."/>
        </authorList>
    </citation>
    <scope>NUCLEOTIDE SEQUENCE</scope>
    <source>
        <strain evidence="2">NBRC 111898</strain>
    </source>
</reference>
<dbReference type="EMBL" id="BSTX01000006">
    <property type="protein sequence ID" value="GLZ81631.1"/>
    <property type="molecule type" value="Genomic_DNA"/>
</dbReference>
<dbReference type="Proteomes" id="UP001165079">
    <property type="component" value="Unassembled WGS sequence"/>
</dbReference>
<feature type="transmembrane region" description="Helical" evidence="1">
    <location>
        <begin position="139"/>
        <end position="160"/>
    </location>
</feature>
<feature type="transmembrane region" description="Helical" evidence="1">
    <location>
        <begin position="79"/>
        <end position="102"/>
    </location>
</feature>
<feature type="transmembrane region" description="Helical" evidence="1">
    <location>
        <begin position="108"/>
        <end position="127"/>
    </location>
</feature>
<sequence length="269" mass="27258">MDRLPLRTILIAAAAVLAAAALTAAQILIAEWCGLIRLTPFPGGGDDRVGESSLAVAGWFVAVSASIAVLLARHLALPVRLLTAALATGAGAEAALLTAGFYTDADGVSIMTGTVLGLGMALLTAWLPAAGAGMGLHAGVLWLTAAAGSVAGHPAMLVGFTVDSIIEPGLLTGWGFLPDHGVVTLGALLLFAAVTPAVAHRATGRVRDALLAACAGPPFALALYLPRPQDLVQWHGYAFGLLVLLTPAMLVLSGLSTLIAALWRRARSG</sequence>
<feature type="transmembrane region" description="Helical" evidence="1">
    <location>
        <begin position="206"/>
        <end position="225"/>
    </location>
</feature>
<name>A0A9W6SSH4_9ACTN</name>
<evidence type="ECO:0000256" key="1">
    <source>
        <dbReference type="SAM" id="Phobius"/>
    </source>
</evidence>
<feature type="transmembrane region" description="Helical" evidence="1">
    <location>
        <begin position="237"/>
        <end position="263"/>
    </location>
</feature>
<feature type="transmembrane region" description="Helical" evidence="1">
    <location>
        <begin position="180"/>
        <end position="199"/>
    </location>
</feature>
<protein>
    <submittedName>
        <fullName evidence="2">Uncharacterized protein</fullName>
    </submittedName>
</protein>
<keyword evidence="3" id="KW-1185">Reference proteome</keyword>
<comment type="caution">
    <text evidence="2">The sequence shown here is derived from an EMBL/GenBank/DDBJ whole genome shotgun (WGS) entry which is preliminary data.</text>
</comment>
<proteinExistence type="predicted"/>
<evidence type="ECO:0000313" key="2">
    <source>
        <dbReference type="EMBL" id="GLZ81631.1"/>
    </source>
</evidence>
<dbReference type="RefSeq" id="WP_285667160.1">
    <property type="nucleotide sequence ID" value="NZ_BSTX01000006.1"/>
</dbReference>
<keyword evidence="1" id="KW-1133">Transmembrane helix</keyword>
<organism evidence="2 3">
    <name type="scientific">Actinorhabdospora filicis</name>
    <dbReference type="NCBI Taxonomy" id="1785913"/>
    <lineage>
        <taxon>Bacteria</taxon>
        <taxon>Bacillati</taxon>
        <taxon>Actinomycetota</taxon>
        <taxon>Actinomycetes</taxon>
        <taxon>Micromonosporales</taxon>
        <taxon>Micromonosporaceae</taxon>
        <taxon>Actinorhabdospora</taxon>
    </lineage>
</organism>
<keyword evidence="1" id="KW-0812">Transmembrane</keyword>
<dbReference type="AlphaFoldDB" id="A0A9W6SSH4"/>
<feature type="transmembrane region" description="Helical" evidence="1">
    <location>
        <begin position="54"/>
        <end position="72"/>
    </location>
</feature>
<evidence type="ECO:0000313" key="3">
    <source>
        <dbReference type="Proteomes" id="UP001165079"/>
    </source>
</evidence>